<reference evidence="1 2" key="1">
    <citation type="submission" date="2012-08" db="EMBL/GenBank/DDBJ databases">
        <title>Oryza genome evolution.</title>
        <authorList>
            <person name="Wing R.A."/>
        </authorList>
    </citation>
    <scope>NUCLEOTIDE SEQUENCE</scope>
</reference>
<accession>A0A0D9W187</accession>
<evidence type="ECO:0000313" key="2">
    <source>
        <dbReference type="Proteomes" id="UP000032180"/>
    </source>
</evidence>
<organism evidence="1 2">
    <name type="scientific">Leersia perrieri</name>
    <dbReference type="NCBI Taxonomy" id="77586"/>
    <lineage>
        <taxon>Eukaryota</taxon>
        <taxon>Viridiplantae</taxon>
        <taxon>Streptophyta</taxon>
        <taxon>Embryophyta</taxon>
        <taxon>Tracheophyta</taxon>
        <taxon>Spermatophyta</taxon>
        <taxon>Magnoliopsida</taxon>
        <taxon>Liliopsida</taxon>
        <taxon>Poales</taxon>
        <taxon>Poaceae</taxon>
        <taxon>BOP clade</taxon>
        <taxon>Oryzoideae</taxon>
        <taxon>Oryzeae</taxon>
        <taxon>Oryzinae</taxon>
        <taxon>Leersia</taxon>
    </lineage>
</organism>
<dbReference type="Gene3D" id="1.20.1050.80">
    <property type="entry name" value="VPS9 domain"/>
    <property type="match status" value="1"/>
</dbReference>
<dbReference type="AlphaFoldDB" id="A0A0D9W187"/>
<reference evidence="1" key="3">
    <citation type="submission" date="2015-04" db="UniProtKB">
        <authorList>
            <consortium name="EnsemblPlants"/>
        </authorList>
    </citation>
    <scope>IDENTIFICATION</scope>
</reference>
<evidence type="ECO:0000313" key="1">
    <source>
        <dbReference type="EnsemblPlants" id="LPERR03G34590.4"/>
    </source>
</evidence>
<dbReference type="InterPro" id="IPR037191">
    <property type="entry name" value="VPS9_dom_sf"/>
</dbReference>
<name>A0A0D9W187_9ORYZ</name>
<sequence>MESPTSPAASRLDFYDFIGRMRRPAAADLFHSIRRTFGSSVEDVKADMEISEKIGLLQHFVRPHHLDIPTVLRNEGAWLLKSCKRSIPSDHHEISLRAL</sequence>
<proteinExistence type="predicted"/>
<keyword evidence="2" id="KW-1185">Reference proteome</keyword>
<reference evidence="2" key="2">
    <citation type="submission" date="2013-12" db="EMBL/GenBank/DDBJ databases">
        <authorList>
            <person name="Yu Y."/>
            <person name="Lee S."/>
            <person name="de Baynast K."/>
            <person name="Wissotski M."/>
            <person name="Liu L."/>
            <person name="Talag J."/>
            <person name="Goicoechea J."/>
            <person name="Angelova A."/>
            <person name="Jetty R."/>
            <person name="Kudrna D."/>
            <person name="Golser W."/>
            <person name="Rivera L."/>
            <person name="Zhang J."/>
            <person name="Wing R."/>
        </authorList>
    </citation>
    <scope>NUCLEOTIDE SEQUENCE</scope>
</reference>
<dbReference type="Gramene" id="LPERR03G34590.4">
    <property type="protein sequence ID" value="LPERR03G34590.4"/>
    <property type="gene ID" value="LPERR03G34590"/>
</dbReference>
<dbReference type="EnsemblPlants" id="LPERR03G34590.4">
    <property type="protein sequence ID" value="LPERR03G34590.4"/>
    <property type="gene ID" value="LPERR03G34590"/>
</dbReference>
<dbReference type="HOGENOM" id="CLU_2323818_0_0_1"/>
<protein>
    <submittedName>
        <fullName evidence="1">Uncharacterized protein</fullName>
    </submittedName>
</protein>
<dbReference type="Proteomes" id="UP000032180">
    <property type="component" value="Chromosome 3"/>
</dbReference>